<feature type="domain" description="Lipid II isoglutaminyl synthase (glutamine-hydrolyzing) subunit MurT C-terminal" evidence="3">
    <location>
        <begin position="318"/>
        <end position="431"/>
    </location>
</feature>
<dbReference type="AlphaFoldDB" id="A0A951QQI7"/>
<keyword evidence="1" id="KW-0862">Zinc</keyword>
<dbReference type="InterPro" id="IPR036565">
    <property type="entry name" value="Mur-like_cat_sf"/>
</dbReference>
<dbReference type="HAMAP" id="MF_02214">
    <property type="entry name" value="Lipid_II_synth_MurT"/>
    <property type="match status" value="1"/>
</dbReference>
<dbReference type="Proteomes" id="UP000729701">
    <property type="component" value="Unassembled WGS sequence"/>
</dbReference>
<evidence type="ECO:0000259" key="3">
    <source>
        <dbReference type="Pfam" id="PF08353"/>
    </source>
</evidence>
<keyword evidence="1" id="KW-0067">ATP-binding</keyword>
<dbReference type="InterPro" id="IPR043703">
    <property type="entry name" value="Lipid_II_synth_MurT"/>
</dbReference>
<proteinExistence type="inferred from homology"/>
<keyword evidence="1" id="KW-0133">Cell shape</keyword>
<dbReference type="PANTHER" id="PTHR23135:SF7">
    <property type="entry name" value="LIPID II ISOGLUTAMINYL SYNTHASE (GLUTAMINE-HYDROLYZING) SUBUNIT MURT"/>
    <property type="match status" value="1"/>
</dbReference>
<comment type="function">
    <text evidence="1">The lipid II isoglutaminyl synthase complex catalyzes the formation of alpha-D-isoglutamine in the cell wall lipid II stem peptide. The MurT subunit catalyzes the ATP-dependent amidation of D-glutamate residue of lipid II, converting it to an isoglutamine residue.</text>
</comment>
<dbReference type="SUPFAM" id="SSF53623">
    <property type="entry name" value="MurD-like peptide ligases, catalytic domain"/>
    <property type="match status" value="1"/>
</dbReference>
<reference evidence="4" key="2">
    <citation type="journal article" date="2022" name="Microbiol. Resour. Announc.">
        <title>Metagenome Sequencing to Explore Phylogenomics of Terrestrial Cyanobacteria.</title>
        <authorList>
            <person name="Ward R.D."/>
            <person name="Stajich J.E."/>
            <person name="Johansen J.R."/>
            <person name="Huntemann M."/>
            <person name="Clum A."/>
            <person name="Foster B."/>
            <person name="Foster B."/>
            <person name="Roux S."/>
            <person name="Palaniappan K."/>
            <person name="Varghese N."/>
            <person name="Mukherjee S."/>
            <person name="Reddy T.B.K."/>
            <person name="Daum C."/>
            <person name="Copeland A."/>
            <person name="Chen I.A."/>
            <person name="Ivanova N.N."/>
            <person name="Kyrpides N.C."/>
            <person name="Shapiro N."/>
            <person name="Eloe-Fadrosh E.A."/>
            <person name="Pietrasiak N."/>
        </authorList>
    </citation>
    <scope>NUCLEOTIDE SEQUENCE</scope>
    <source>
        <strain evidence="4">GSE-NOS-MK-12-04C</strain>
    </source>
</reference>
<comment type="subunit">
    <text evidence="1">Forms a heterodimer with GatD.</text>
</comment>
<reference evidence="4" key="1">
    <citation type="submission" date="2021-05" db="EMBL/GenBank/DDBJ databases">
        <authorList>
            <person name="Pietrasiak N."/>
            <person name="Ward R."/>
            <person name="Stajich J.E."/>
            <person name="Kurbessoian T."/>
        </authorList>
    </citation>
    <scope>NUCLEOTIDE SEQUENCE</scope>
    <source>
        <strain evidence="4">GSE-NOS-MK-12-04C</strain>
    </source>
</reference>
<dbReference type="GO" id="GO:0009252">
    <property type="term" value="P:peptidoglycan biosynthetic process"/>
    <property type="evidence" value="ECO:0007669"/>
    <property type="project" value="UniProtKB-UniRule"/>
</dbReference>
<accession>A0A951QQI7</accession>
<keyword evidence="1" id="KW-0547">Nucleotide-binding</keyword>
<keyword evidence="1" id="KW-0479">Metal-binding</keyword>
<feature type="domain" description="Mur ligase central" evidence="2">
    <location>
        <begin position="64"/>
        <end position="280"/>
    </location>
</feature>
<comment type="catalytic activity">
    <reaction evidence="1">
        <text>beta-D-GlcNAc-(1-&gt;4)-Mur2Ac(oyl-L-Ala-gamma-D-O-P-Glu-L-Lys-D-Ala-D-Ala)-di-trans,octa-cis-undecaprenyl diphosphate + NH4(+) = beta-D-GlcNAc-(1-&gt;4)-Mur2Ac(oyl-L-Ala-D-isoglutaminyl-L-Lys-D-Ala-D-Ala)-di-trans,octa-cis-undecaprenyl diphosphate + phosphate + H(+)</text>
        <dbReference type="Rhea" id="RHEA:57932"/>
        <dbReference type="ChEBI" id="CHEBI:15378"/>
        <dbReference type="ChEBI" id="CHEBI:28938"/>
        <dbReference type="ChEBI" id="CHEBI:43474"/>
        <dbReference type="ChEBI" id="CHEBI:62233"/>
        <dbReference type="ChEBI" id="CHEBI:143132"/>
    </reaction>
</comment>
<feature type="binding site" evidence="1">
    <location>
        <position position="221"/>
    </location>
    <ligand>
        <name>Zn(2+)</name>
        <dbReference type="ChEBI" id="CHEBI:29105"/>
    </ligand>
</feature>
<dbReference type="PANTHER" id="PTHR23135">
    <property type="entry name" value="MUR LIGASE FAMILY MEMBER"/>
    <property type="match status" value="1"/>
</dbReference>
<dbReference type="GO" id="GO:0071555">
    <property type="term" value="P:cell wall organization"/>
    <property type="evidence" value="ECO:0007669"/>
    <property type="project" value="UniProtKB-KW"/>
</dbReference>
<organism evidence="4 5">
    <name type="scientific">Cyanomargarita calcarea GSE-NOS-MK-12-04C</name>
    <dbReference type="NCBI Taxonomy" id="2839659"/>
    <lineage>
        <taxon>Bacteria</taxon>
        <taxon>Bacillati</taxon>
        <taxon>Cyanobacteriota</taxon>
        <taxon>Cyanophyceae</taxon>
        <taxon>Nostocales</taxon>
        <taxon>Cyanomargaritaceae</taxon>
        <taxon>Cyanomargarita</taxon>
    </lineage>
</organism>
<evidence type="ECO:0000256" key="1">
    <source>
        <dbReference type="HAMAP-Rule" id="MF_02214"/>
    </source>
</evidence>
<dbReference type="InterPro" id="IPR013564">
    <property type="entry name" value="MurT_C"/>
</dbReference>
<comment type="catalytic activity">
    <reaction evidence="1">
        <text>beta-D-GlcNAc-(1-&gt;4)-Mur2Ac(oyl-L-Ala-gamma-D-Glu-L-Lys-D-Ala-D-Ala)-di-trans,octa-cis-undecaprenyl diphosphate + ATP = beta-D-GlcNAc-(1-&gt;4)-Mur2Ac(oyl-L-Ala-gamma-D-O-P-Glu-L-Lys-D-Ala-D-Ala)-di-trans,octa-cis-undecaprenyl diphosphate + ADP</text>
        <dbReference type="Rhea" id="RHEA:59488"/>
        <dbReference type="ChEBI" id="CHEBI:30616"/>
        <dbReference type="ChEBI" id="CHEBI:60033"/>
        <dbReference type="ChEBI" id="CHEBI:143132"/>
        <dbReference type="ChEBI" id="CHEBI:456216"/>
    </reaction>
</comment>
<dbReference type="EC" id="6.3.5.13" evidence="1"/>
<keyword evidence="1 4" id="KW-0436">Ligase</keyword>
<keyword evidence="1" id="KW-0961">Cell wall biogenesis/degradation</keyword>
<evidence type="ECO:0000313" key="5">
    <source>
        <dbReference type="Proteomes" id="UP000729701"/>
    </source>
</evidence>
<dbReference type="GO" id="GO:0005524">
    <property type="term" value="F:ATP binding"/>
    <property type="evidence" value="ECO:0007669"/>
    <property type="project" value="UniProtKB-UniRule"/>
</dbReference>
<sequence>MGKIQFIDRLRLSVAVSVAKTVTFGVRSLRLGAASVLPGSIARRIEPQLLPLLSQQVKNGVILIAGTNGKTTTSLLLKDILERKGYRVAHNSTGANLENGLTTALMESSNLLGSLNVDYAILEVDENIVPKILAPIQPRIILCLNLFRDQLDRYGEVDSISKRWTKVISTLPKETVVIPNADDPTLSYLGQQLPQRVLFFGMSEPEKYLDKIQHAVDSIYCPNCGHGLDYKGAYLSHLGDFSCPKCGFSKSKPQLESSEYPQILIGLYNKYNTLAAVTAAKELGVDEDTIRDTISSFQAAFGRAEELEVNGKRVRILLSKNPVGTNETIRVITESTDTTTLLVLNDRVQDGEDVSWIWDVDTEKLVERGGTLVVSGDRVYDLALRLRYSENNPSSNLNLIVEEDLRQAIATALEYTPVNETLHILPTYTAMLDVREVLTGRKIR</sequence>
<dbReference type="GO" id="GO:0008360">
    <property type="term" value="P:regulation of cell shape"/>
    <property type="evidence" value="ECO:0007669"/>
    <property type="project" value="UniProtKB-KW"/>
</dbReference>
<comment type="pathway">
    <text evidence="1">Cell wall biogenesis; peptidoglycan biosynthesis.</text>
</comment>
<protein>
    <recommendedName>
        <fullName evidence="1">Lipid II isoglutaminyl synthase (glutamine-hydrolyzing) subunit MurT</fullName>
        <ecNumber evidence="1">6.3.5.13</ecNumber>
    </recommendedName>
</protein>
<feature type="binding site" evidence="1">
    <location>
        <position position="224"/>
    </location>
    <ligand>
        <name>Zn(2+)</name>
        <dbReference type="ChEBI" id="CHEBI:29105"/>
    </ligand>
</feature>
<dbReference type="Pfam" id="PF08245">
    <property type="entry name" value="Mur_ligase_M"/>
    <property type="match status" value="1"/>
</dbReference>
<dbReference type="InterPro" id="IPR013221">
    <property type="entry name" value="Mur_ligase_cen"/>
</dbReference>
<dbReference type="EMBL" id="JAHHGZ010000016">
    <property type="protein sequence ID" value="MBW4668890.1"/>
    <property type="molecule type" value="Genomic_DNA"/>
</dbReference>
<evidence type="ECO:0000313" key="4">
    <source>
        <dbReference type="EMBL" id="MBW4668890.1"/>
    </source>
</evidence>
<dbReference type="Gene3D" id="3.40.1190.10">
    <property type="entry name" value="Mur-like, catalytic domain"/>
    <property type="match status" value="1"/>
</dbReference>
<dbReference type="Pfam" id="PF08353">
    <property type="entry name" value="MurT_C"/>
    <property type="match status" value="1"/>
</dbReference>
<comment type="similarity">
    <text evidence="1">Belongs to the MurCDEF family. MurT subfamily.</text>
</comment>
<feature type="binding site" evidence="1">
    <location>
        <position position="246"/>
    </location>
    <ligand>
        <name>Zn(2+)</name>
        <dbReference type="ChEBI" id="CHEBI:29105"/>
    </ligand>
</feature>
<dbReference type="GO" id="GO:0016881">
    <property type="term" value="F:acid-amino acid ligase activity"/>
    <property type="evidence" value="ECO:0007669"/>
    <property type="project" value="InterPro"/>
</dbReference>
<evidence type="ECO:0000259" key="2">
    <source>
        <dbReference type="Pfam" id="PF08245"/>
    </source>
</evidence>
<dbReference type="GO" id="GO:0140282">
    <property type="term" value="F:carbon-nitrogen ligase activity on lipid II"/>
    <property type="evidence" value="ECO:0007669"/>
    <property type="project" value="UniProtKB-UniRule"/>
</dbReference>
<dbReference type="GO" id="GO:0008270">
    <property type="term" value="F:zinc ion binding"/>
    <property type="evidence" value="ECO:0007669"/>
    <property type="project" value="UniProtKB-UniRule"/>
</dbReference>
<feature type="binding site" evidence="1">
    <location>
        <position position="243"/>
    </location>
    <ligand>
        <name>Zn(2+)</name>
        <dbReference type="ChEBI" id="CHEBI:29105"/>
    </ligand>
</feature>
<gene>
    <name evidence="1" type="primary">murT</name>
    <name evidence="4" type="ORF">KME60_16070</name>
</gene>
<comment type="caution">
    <text evidence="4">The sequence shown here is derived from an EMBL/GenBank/DDBJ whole genome shotgun (WGS) entry which is preliminary data.</text>
</comment>
<keyword evidence="1" id="KW-0573">Peptidoglycan synthesis</keyword>
<name>A0A951QQI7_9CYAN</name>
<feature type="active site" evidence="1">
    <location>
        <position position="353"/>
    </location>
</feature>
<comment type="catalytic activity">
    <reaction evidence="1">
        <text>beta-D-GlcNAc-(1-&gt;4)-Mur2Ac(oyl-L-Ala-gamma-D-Glu-L-Lys-D-Ala-D-Ala)-di-trans,octa-cis-undecaprenyl diphosphate + L-glutamine + ATP + H2O = beta-D-GlcNAc-(1-&gt;4)-Mur2Ac(oyl-L-Ala-D-isoglutaminyl-L-Lys-D-Ala-D-Ala)-di-trans,octa-cis-undecaprenyl diphosphate + L-glutamate + ADP + phosphate + H(+)</text>
        <dbReference type="Rhea" id="RHEA:57928"/>
        <dbReference type="ChEBI" id="CHEBI:15377"/>
        <dbReference type="ChEBI" id="CHEBI:15378"/>
        <dbReference type="ChEBI" id="CHEBI:29985"/>
        <dbReference type="ChEBI" id="CHEBI:30616"/>
        <dbReference type="ChEBI" id="CHEBI:43474"/>
        <dbReference type="ChEBI" id="CHEBI:58359"/>
        <dbReference type="ChEBI" id="CHEBI:60033"/>
        <dbReference type="ChEBI" id="CHEBI:62233"/>
        <dbReference type="ChEBI" id="CHEBI:456216"/>
        <dbReference type="EC" id="6.3.5.13"/>
    </reaction>
</comment>